<gene>
    <name evidence="6" type="ORF">B0A48_15552</name>
</gene>
<keyword evidence="1" id="KW-0285">Flavoprotein</keyword>
<comment type="caution">
    <text evidence="6">The sequence shown here is derived from an EMBL/GenBank/DDBJ whole genome shotgun (WGS) entry which is preliminary data.</text>
</comment>
<feature type="domain" description="FAD-binding" evidence="5">
    <location>
        <begin position="6"/>
        <end position="331"/>
    </location>
</feature>
<evidence type="ECO:0000256" key="2">
    <source>
        <dbReference type="ARBA" id="ARBA00022827"/>
    </source>
</evidence>
<dbReference type="EMBL" id="NAJO01000047">
    <property type="protein sequence ID" value="OQN98276.1"/>
    <property type="molecule type" value="Genomic_DNA"/>
</dbReference>
<evidence type="ECO:0000256" key="1">
    <source>
        <dbReference type="ARBA" id="ARBA00022630"/>
    </source>
</evidence>
<sequence length="418" mass="46897">MSIKDFQVAIVGAGPAGLLLAIRLLQAEISFLIFEGRTREQLLQQQGRSLDLHPRSGLAALDACGLKSAVFAHSRQEGNGVTVTDKRLQSWFSYPGGSRNPHVDREDLIQLLVDALPAANFRWNHKLQGVDTDNSLLFRDGSRSEPFCFVVGADGAWSRVRAALSPRLPEYTGIAGQTFVVTSRCALDSPILRNMPRTGSLFSFSDKKAFIVHYMTKDRASVTLFQTDYKPPDRGAEIDPVDEIKRTRRLHEDWDVQFVRLLEHVDPASMESWQLHMMPLDFDWPVNPRCIVIGDAASLRSPFGGEGVNLALQDAFELSGILIAAAKAPANKRQQMLEQEVSKFQRTMLDRGHLAQKLAKDMQAAMMDSSTAPRGTVADWVMLRARYEFSFKSKWWRMMLPILDIGVHAYYAGVRLLH</sequence>
<accession>A0A1V8SGL4</accession>
<evidence type="ECO:0000256" key="4">
    <source>
        <dbReference type="ARBA" id="ARBA00023033"/>
    </source>
</evidence>
<evidence type="ECO:0000313" key="7">
    <source>
        <dbReference type="Proteomes" id="UP000192596"/>
    </source>
</evidence>
<evidence type="ECO:0000259" key="5">
    <source>
        <dbReference type="Pfam" id="PF01494"/>
    </source>
</evidence>
<dbReference type="InterPro" id="IPR002938">
    <property type="entry name" value="FAD-bd"/>
</dbReference>
<dbReference type="PANTHER" id="PTHR46972:SF1">
    <property type="entry name" value="FAD DEPENDENT OXIDOREDUCTASE DOMAIN-CONTAINING PROTEIN"/>
    <property type="match status" value="1"/>
</dbReference>
<organism evidence="6 7">
    <name type="scientific">Cryoendolithus antarcticus</name>
    <dbReference type="NCBI Taxonomy" id="1507870"/>
    <lineage>
        <taxon>Eukaryota</taxon>
        <taxon>Fungi</taxon>
        <taxon>Dikarya</taxon>
        <taxon>Ascomycota</taxon>
        <taxon>Pezizomycotina</taxon>
        <taxon>Dothideomycetes</taxon>
        <taxon>Dothideomycetidae</taxon>
        <taxon>Cladosporiales</taxon>
        <taxon>Cladosporiaceae</taxon>
        <taxon>Cryoendolithus</taxon>
    </lineage>
</organism>
<dbReference type="InParanoid" id="A0A1V8SGL4"/>
<reference evidence="7" key="1">
    <citation type="submission" date="2017-03" db="EMBL/GenBank/DDBJ databases">
        <title>Genomes of endolithic fungi from Antarctica.</title>
        <authorList>
            <person name="Coleine C."/>
            <person name="Masonjones S."/>
            <person name="Stajich J.E."/>
        </authorList>
    </citation>
    <scope>NUCLEOTIDE SEQUENCE [LARGE SCALE GENOMIC DNA]</scope>
    <source>
        <strain evidence="7">CCFEE 5527</strain>
    </source>
</reference>
<dbReference type="OrthoDB" id="655030at2759"/>
<protein>
    <recommendedName>
        <fullName evidence="5">FAD-binding domain-containing protein</fullName>
    </recommendedName>
</protein>
<dbReference type="InterPro" id="IPR036188">
    <property type="entry name" value="FAD/NAD-bd_sf"/>
</dbReference>
<keyword evidence="2" id="KW-0274">FAD</keyword>
<dbReference type="SUPFAM" id="SSF51905">
    <property type="entry name" value="FAD/NAD(P)-binding domain"/>
    <property type="match status" value="1"/>
</dbReference>
<dbReference type="Proteomes" id="UP000192596">
    <property type="component" value="Unassembled WGS sequence"/>
</dbReference>
<keyword evidence="7" id="KW-1185">Reference proteome</keyword>
<name>A0A1V8SGL4_9PEZI</name>
<dbReference type="Gene3D" id="3.50.50.60">
    <property type="entry name" value="FAD/NAD(P)-binding domain"/>
    <property type="match status" value="1"/>
</dbReference>
<dbReference type="PANTHER" id="PTHR46972">
    <property type="entry name" value="MONOOXYGENASE ASQM-RELATED"/>
    <property type="match status" value="1"/>
</dbReference>
<dbReference type="Pfam" id="PF01494">
    <property type="entry name" value="FAD_binding_3"/>
    <property type="match status" value="1"/>
</dbReference>
<dbReference type="GO" id="GO:0071949">
    <property type="term" value="F:FAD binding"/>
    <property type="evidence" value="ECO:0007669"/>
    <property type="project" value="InterPro"/>
</dbReference>
<keyword evidence="3" id="KW-0560">Oxidoreductase</keyword>
<dbReference type="STRING" id="1507870.A0A1V8SGL4"/>
<evidence type="ECO:0000256" key="3">
    <source>
        <dbReference type="ARBA" id="ARBA00023002"/>
    </source>
</evidence>
<keyword evidence="4" id="KW-0503">Monooxygenase</keyword>
<proteinExistence type="predicted"/>
<dbReference type="GO" id="GO:0004497">
    <property type="term" value="F:monooxygenase activity"/>
    <property type="evidence" value="ECO:0007669"/>
    <property type="project" value="UniProtKB-KW"/>
</dbReference>
<dbReference type="AlphaFoldDB" id="A0A1V8SGL4"/>
<evidence type="ECO:0000313" key="6">
    <source>
        <dbReference type="EMBL" id="OQN98276.1"/>
    </source>
</evidence>
<dbReference type="PRINTS" id="PR00420">
    <property type="entry name" value="RNGMNOXGNASE"/>
</dbReference>